<reference evidence="1 2" key="1">
    <citation type="submission" date="2021-06" db="EMBL/GenBank/DDBJ databases">
        <authorList>
            <person name="Palmer J.M."/>
        </authorList>
    </citation>
    <scope>NUCLEOTIDE SEQUENCE [LARGE SCALE GENOMIC DNA]</scope>
    <source>
        <strain evidence="1 2">AS_MEX2019</strain>
        <tissue evidence="1">Muscle</tissue>
    </source>
</reference>
<sequence length="109" mass="11735">MLFVPLLLLQRGQLNSGSERACFSKAIVGVNGGYSGGYKFCLPTHYTLEVPVVVLSFITVFLSCPATGQPLPEMVSSSSALQSQQGFSIKQVLVLNWEKSFLCPTGKCS</sequence>
<evidence type="ECO:0000313" key="1">
    <source>
        <dbReference type="EMBL" id="MEQ2295787.1"/>
    </source>
</evidence>
<dbReference type="EMBL" id="JAHRIP010039009">
    <property type="protein sequence ID" value="MEQ2295787.1"/>
    <property type="molecule type" value="Genomic_DNA"/>
</dbReference>
<protein>
    <submittedName>
        <fullName evidence="1">Uncharacterized protein</fullName>
    </submittedName>
</protein>
<keyword evidence="2" id="KW-1185">Reference proteome</keyword>
<gene>
    <name evidence="1" type="ORF">AMECASPLE_018097</name>
</gene>
<accession>A0ABV0YQF5</accession>
<name>A0ABV0YQF5_9TELE</name>
<evidence type="ECO:0000313" key="2">
    <source>
        <dbReference type="Proteomes" id="UP001469553"/>
    </source>
</evidence>
<proteinExistence type="predicted"/>
<organism evidence="1 2">
    <name type="scientific">Ameca splendens</name>
    <dbReference type="NCBI Taxonomy" id="208324"/>
    <lineage>
        <taxon>Eukaryota</taxon>
        <taxon>Metazoa</taxon>
        <taxon>Chordata</taxon>
        <taxon>Craniata</taxon>
        <taxon>Vertebrata</taxon>
        <taxon>Euteleostomi</taxon>
        <taxon>Actinopterygii</taxon>
        <taxon>Neopterygii</taxon>
        <taxon>Teleostei</taxon>
        <taxon>Neoteleostei</taxon>
        <taxon>Acanthomorphata</taxon>
        <taxon>Ovalentaria</taxon>
        <taxon>Atherinomorphae</taxon>
        <taxon>Cyprinodontiformes</taxon>
        <taxon>Goodeidae</taxon>
        <taxon>Ameca</taxon>
    </lineage>
</organism>
<comment type="caution">
    <text evidence="1">The sequence shown here is derived from an EMBL/GenBank/DDBJ whole genome shotgun (WGS) entry which is preliminary data.</text>
</comment>
<dbReference type="Proteomes" id="UP001469553">
    <property type="component" value="Unassembled WGS sequence"/>
</dbReference>